<sequence length="219" mass="24905">MDLIHVPDAKMRKNKPARGKGYTAGLSFIINIASNNKEAKINLDSGAFCNCSGRKYIQTINTNWTGKLMPIGGIKFCISSQDMNPLGILEAEIIFLHPEGIIRLKFKFVVMNNCTSQHFTLGNAYLDIYGVDINNYKDRYFTIGEKKQKYAFPLEKIEITVIRQVKNVNKETFVTDQLIEAQISPELKLEMQEDLIGVLFQYRDTFASDNELLGVIEDH</sequence>
<dbReference type="AlphaFoldDB" id="A0A9Q3HTB4"/>
<dbReference type="Proteomes" id="UP000765509">
    <property type="component" value="Unassembled WGS sequence"/>
</dbReference>
<protein>
    <submittedName>
        <fullName evidence="1">Uncharacterized protein</fullName>
    </submittedName>
</protein>
<gene>
    <name evidence="1" type="ORF">O181_055292</name>
</gene>
<reference evidence="1" key="1">
    <citation type="submission" date="2021-03" db="EMBL/GenBank/DDBJ databases">
        <title>Draft genome sequence of rust myrtle Austropuccinia psidii MF-1, a brazilian biotype.</title>
        <authorList>
            <person name="Quecine M.C."/>
            <person name="Pachon D.M.R."/>
            <person name="Bonatelli M.L."/>
            <person name="Correr F.H."/>
            <person name="Franceschini L.M."/>
            <person name="Leite T.F."/>
            <person name="Margarido G.R.A."/>
            <person name="Almeida C.A."/>
            <person name="Ferrarezi J.A."/>
            <person name="Labate C.A."/>
        </authorList>
    </citation>
    <scope>NUCLEOTIDE SEQUENCE</scope>
    <source>
        <strain evidence="1">MF-1</strain>
    </source>
</reference>
<organism evidence="1 2">
    <name type="scientific">Austropuccinia psidii MF-1</name>
    <dbReference type="NCBI Taxonomy" id="1389203"/>
    <lineage>
        <taxon>Eukaryota</taxon>
        <taxon>Fungi</taxon>
        <taxon>Dikarya</taxon>
        <taxon>Basidiomycota</taxon>
        <taxon>Pucciniomycotina</taxon>
        <taxon>Pucciniomycetes</taxon>
        <taxon>Pucciniales</taxon>
        <taxon>Sphaerophragmiaceae</taxon>
        <taxon>Austropuccinia</taxon>
    </lineage>
</organism>
<accession>A0A9Q3HTB4</accession>
<proteinExistence type="predicted"/>
<comment type="caution">
    <text evidence="1">The sequence shown here is derived from an EMBL/GenBank/DDBJ whole genome shotgun (WGS) entry which is preliminary data.</text>
</comment>
<evidence type="ECO:0000313" key="1">
    <source>
        <dbReference type="EMBL" id="MBW0515577.1"/>
    </source>
</evidence>
<name>A0A9Q3HTB4_9BASI</name>
<dbReference type="EMBL" id="AVOT02024708">
    <property type="protein sequence ID" value="MBW0515577.1"/>
    <property type="molecule type" value="Genomic_DNA"/>
</dbReference>
<dbReference type="OrthoDB" id="3250101at2759"/>
<keyword evidence="2" id="KW-1185">Reference proteome</keyword>
<evidence type="ECO:0000313" key="2">
    <source>
        <dbReference type="Proteomes" id="UP000765509"/>
    </source>
</evidence>